<keyword evidence="2" id="KW-0378">Hydrolase</keyword>
<dbReference type="InterPro" id="IPR050266">
    <property type="entry name" value="AB_hydrolase_sf"/>
</dbReference>
<accession>A0ABU7X727</accession>
<dbReference type="Proteomes" id="UP001348265">
    <property type="component" value="Unassembled WGS sequence"/>
</dbReference>
<reference evidence="2 3" key="1">
    <citation type="submission" date="2023-08" db="EMBL/GenBank/DDBJ databases">
        <authorList>
            <person name="Sharma P."/>
            <person name="Verma V."/>
            <person name="Mohan M.K."/>
            <person name="Dubey A.K."/>
        </authorList>
    </citation>
    <scope>NUCLEOTIDE SEQUENCE [LARGE SCALE GENOMIC DNA]</scope>
    <source>
        <strain evidence="2 3">ADP4</strain>
    </source>
</reference>
<comment type="caution">
    <text evidence="2">The sequence shown here is derived from an EMBL/GenBank/DDBJ whole genome shotgun (WGS) entry which is preliminary data.</text>
</comment>
<dbReference type="Pfam" id="PF00561">
    <property type="entry name" value="Abhydrolase_1"/>
    <property type="match status" value="1"/>
</dbReference>
<proteinExistence type="predicted"/>
<feature type="domain" description="AB hydrolase-1" evidence="1">
    <location>
        <begin position="30"/>
        <end position="249"/>
    </location>
</feature>
<dbReference type="PRINTS" id="PR00111">
    <property type="entry name" value="ABHYDROLASE"/>
</dbReference>
<dbReference type="PANTHER" id="PTHR43798">
    <property type="entry name" value="MONOACYLGLYCEROL LIPASE"/>
    <property type="match status" value="1"/>
</dbReference>
<protein>
    <submittedName>
        <fullName evidence="2">Alpha/beta hydrolase</fullName>
    </submittedName>
</protein>
<dbReference type="EMBL" id="JAVFKM010000038">
    <property type="protein sequence ID" value="MEF3119124.1"/>
    <property type="molecule type" value="Genomic_DNA"/>
</dbReference>
<organism evidence="2 3">
    <name type="scientific">Streptomyces chrestomyceticus</name>
    <dbReference type="NCBI Taxonomy" id="68185"/>
    <lineage>
        <taxon>Bacteria</taxon>
        <taxon>Bacillati</taxon>
        <taxon>Actinomycetota</taxon>
        <taxon>Actinomycetes</taxon>
        <taxon>Kitasatosporales</taxon>
        <taxon>Streptomycetaceae</taxon>
        <taxon>Streptomyces</taxon>
    </lineage>
</organism>
<keyword evidence="3" id="KW-1185">Reference proteome</keyword>
<dbReference type="RefSeq" id="WP_331789962.1">
    <property type="nucleotide sequence ID" value="NZ_JAVFKM010000038.1"/>
</dbReference>
<dbReference type="PANTHER" id="PTHR43798:SF33">
    <property type="entry name" value="HYDROLASE, PUTATIVE (AFU_ORTHOLOGUE AFUA_2G14860)-RELATED"/>
    <property type="match status" value="1"/>
</dbReference>
<dbReference type="InterPro" id="IPR000073">
    <property type="entry name" value="AB_hydrolase_1"/>
</dbReference>
<evidence type="ECO:0000259" key="1">
    <source>
        <dbReference type="Pfam" id="PF00561"/>
    </source>
</evidence>
<dbReference type="Gene3D" id="3.40.50.1820">
    <property type="entry name" value="alpha/beta hydrolase"/>
    <property type="match status" value="1"/>
</dbReference>
<sequence length="268" mass="29373">MNTPRGHRHHLLLDDRRLSYIDFGPAAGQPLLALHGHFSEGRSFAALAAELAPEWRVIAPDQRGSGESGRAPDYSREGYVTDALALLDHLGLPSAVVLGHSMGGKNAYHLAARHPERVRALINVDDPVVITDTGPSGISFCLDWPRQAPTREALLDGLGEAAPMVAPWLRQQDDGSWRLPFVPEDVIASDLGVRGDHWPVWLGSDCPALLVHGRTSFLLTPELAREMAERRPHTRRVELDAGHFIPTEDPEGLGRAVREFLDTLDTLG</sequence>
<evidence type="ECO:0000313" key="3">
    <source>
        <dbReference type="Proteomes" id="UP001348265"/>
    </source>
</evidence>
<name>A0ABU7X727_9ACTN</name>
<gene>
    <name evidence="2" type="ORF">RB636_38865</name>
</gene>
<dbReference type="InterPro" id="IPR000639">
    <property type="entry name" value="Epox_hydrolase-like"/>
</dbReference>
<dbReference type="PRINTS" id="PR00412">
    <property type="entry name" value="EPOXHYDRLASE"/>
</dbReference>
<dbReference type="SUPFAM" id="SSF53474">
    <property type="entry name" value="alpha/beta-Hydrolases"/>
    <property type="match status" value="1"/>
</dbReference>
<dbReference type="GO" id="GO:0016787">
    <property type="term" value="F:hydrolase activity"/>
    <property type="evidence" value="ECO:0007669"/>
    <property type="project" value="UniProtKB-KW"/>
</dbReference>
<evidence type="ECO:0000313" key="2">
    <source>
        <dbReference type="EMBL" id="MEF3119124.1"/>
    </source>
</evidence>
<dbReference type="InterPro" id="IPR029058">
    <property type="entry name" value="AB_hydrolase_fold"/>
</dbReference>